<organism evidence="2">
    <name type="scientific">Tanacetum cinerariifolium</name>
    <name type="common">Dalmatian daisy</name>
    <name type="synonym">Chrysanthemum cinerariifolium</name>
    <dbReference type="NCBI Taxonomy" id="118510"/>
    <lineage>
        <taxon>Eukaryota</taxon>
        <taxon>Viridiplantae</taxon>
        <taxon>Streptophyta</taxon>
        <taxon>Embryophyta</taxon>
        <taxon>Tracheophyta</taxon>
        <taxon>Spermatophyta</taxon>
        <taxon>Magnoliopsida</taxon>
        <taxon>eudicotyledons</taxon>
        <taxon>Gunneridae</taxon>
        <taxon>Pentapetalae</taxon>
        <taxon>asterids</taxon>
        <taxon>campanulids</taxon>
        <taxon>Asterales</taxon>
        <taxon>Asteraceae</taxon>
        <taxon>Asteroideae</taxon>
        <taxon>Anthemideae</taxon>
        <taxon>Anthemidinae</taxon>
        <taxon>Tanacetum</taxon>
    </lineage>
</organism>
<feature type="region of interest" description="Disordered" evidence="1">
    <location>
        <begin position="1"/>
        <end position="52"/>
    </location>
</feature>
<comment type="caution">
    <text evidence="2">The sequence shown here is derived from an EMBL/GenBank/DDBJ whole genome shotgun (WGS) entry which is preliminary data.</text>
</comment>
<sequence>HKAAMIHRRDDTSEEDMPPQRRFVFTAPSPGCDVAESSTATARAPRGHPGHDARTIARVADRVEESAEDLAVTQMMRIYALEVRARTDTVEDPGSSC</sequence>
<evidence type="ECO:0000313" key="2">
    <source>
        <dbReference type="EMBL" id="GFC85474.1"/>
    </source>
</evidence>
<accession>A0A699RSF1</accession>
<gene>
    <name evidence="2" type="ORF">Tci_857444</name>
</gene>
<proteinExistence type="predicted"/>
<feature type="non-terminal residue" evidence="2">
    <location>
        <position position="1"/>
    </location>
</feature>
<name>A0A699RSF1_TANCI</name>
<dbReference type="AlphaFoldDB" id="A0A699RSF1"/>
<dbReference type="EMBL" id="BKCJ011100148">
    <property type="protein sequence ID" value="GFC85474.1"/>
    <property type="molecule type" value="Genomic_DNA"/>
</dbReference>
<evidence type="ECO:0000256" key="1">
    <source>
        <dbReference type="SAM" id="MobiDB-lite"/>
    </source>
</evidence>
<reference evidence="2" key="1">
    <citation type="journal article" date="2019" name="Sci. Rep.">
        <title>Draft genome of Tanacetum cinerariifolium, the natural source of mosquito coil.</title>
        <authorList>
            <person name="Yamashiro T."/>
            <person name="Shiraishi A."/>
            <person name="Satake H."/>
            <person name="Nakayama K."/>
        </authorList>
    </citation>
    <scope>NUCLEOTIDE SEQUENCE</scope>
</reference>
<protein>
    <submittedName>
        <fullName evidence="2">Uncharacterized protein</fullName>
    </submittedName>
</protein>